<name>C0BYC1_9FIRM</name>
<dbReference type="Proteomes" id="UP000004893">
    <property type="component" value="Unassembled WGS sequence"/>
</dbReference>
<gene>
    <name evidence="1" type="ORF">CLOHYLEM_04810</name>
</gene>
<reference evidence="1" key="1">
    <citation type="submission" date="2009-02" db="EMBL/GenBank/DDBJ databases">
        <authorList>
            <person name="Fulton L."/>
            <person name="Clifton S."/>
            <person name="Fulton B."/>
            <person name="Xu J."/>
            <person name="Minx P."/>
            <person name="Pepin K.H."/>
            <person name="Johnson M."/>
            <person name="Bhonagiri V."/>
            <person name="Nash W.E."/>
            <person name="Mardis E.R."/>
            <person name="Wilson R.K."/>
        </authorList>
    </citation>
    <scope>NUCLEOTIDE SEQUENCE [LARGE SCALE GENOMIC DNA]</scope>
    <source>
        <strain evidence="1">DSM 15053</strain>
    </source>
</reference>
<proteinExistence type="predicted"/>
<organism evidence="1 2">
    <name type="scientific">[Clostridium] hylemonae DSM 15053</name>
    <dbReference type="NCBI Taxonomy" id="553973"/>
    <lineage>
        <taxon>Bacteria</taxon>
        <taxon>Bacillati</taxon>
        <taxon>Bacillota</taxon>
        <taxon>Clostridia</taxon>
        <taxon>Lachnospirales</taxon>
        <taxon>Lachnospiraceae</taxon>
    </lineage>
</organism>
<keyword evidence="2" id="KW-1185">Reference proteome</keyword>
<sequence>MLSRAVIRRTCRPHVRGIQIVVTFNEFSLISLAVCSLTFKPCTLKIFIEHEKKAKEGLVQ</sequence>
<reference evidence="1" key="2">
    <citation type="submission" date="2013-06" db="EMBL/GenBank/DDBJ databases">
        <title>Draft genome sequence of Clostridium hylemonae (DSM 15053).</title>
        <authorList>
            <person name="Sudarsanam P."/>
            <person name="Ley R."/>
            <person name="Guruge J."/>
            <person name="Turnbaugh P.J."/>
            <person name="Mahowald M."/>
            <person name="Liep D."/>
            <person name="Gordon J."/>
        </authorList>
    </citation>
    <scope>NUCLEOTIDE SEQUENCE</scope>
    <source>
        <strain evidence="1">DSM 15053</strain>
    </source>
</reference>
<protein>
    <submittedName>
        <fullName evidence="1">Uncharacterized protein</fullName>
    </submittedName>
</protein>
<comment type="caution">
    <text evidence="1">The sequence shown here is derived from an EMBL/GenBank/DDBJ whole genome shotgun (WGS) entry which is preliminary data.</text>
</comment>
<dbReference type="STRING" id="553973.CLOHYLEM_04810"/>
<evidence type="ECO:0000313" key="1">
    <source>
        <dbReference type="EMBL" id="EEG74849.1"/>
    </source>
</evidence>
<dbReference type="HOGENOM" id="CLU_2933123_0_0_9"/>
<accession>C0BYC1</accession>
<dbReference type="AlphaFoldDB" id="C0BYC1"/>
<dbReference type="EMBL" id="ABYI02000018">
    <property type="protein sequence ID" value="EEG74849.1"/>
    <property type="molecule type" value="Genomic_DNA"/>
</dbReference>
<evidence type="ECO:0000313" key="2">
    <source>
        <dbReference type="Proteomes" id="UP000004893"/>
    </source>
</evidence>